<evidence type="ECO:0000313" key="2">
    <source>
        <dbReference type="EMBL" id="KAJ6643734.1"/>
    </source>
</evidence>
<feature type="compositionally biased region" description="Basic residues" evidence="1">
    <location>
        <begin position="184"/>
        <end position="194"/>
    </location>
</feature>
<keyword evidence="3" id="KW-1185">Reference proteome</keyword>
<evidence type="ECO:0000313" key="3">
    <source>
        <dbReference type="Proteomes" id="UP001151699"/>
    </source>
</evidence>
<dbReference type="AlphaFoldDB" id="A0A9Q0N6W4"/>
<sequence length="261" mass="29281">MALGIPLQTCSTSSLNFEEIFNEHTAVGPLINTKYKVKDNSAISTQEILLLEHKRDSFKSKLEESRTLLKCMLTPTSHDTIIELLDRTFKDIKSNIVKSNDTIFHNCLSTFNLDKLLGYRWRSFVKDISKGSKHISISNSFQEMLQTATTTKTVLDPLCSSNLHVKYSASSTASYSSSPSASKKSLHPTPHRKTPQSSLSSNSAPSSLPSHFLPKNSSTPLGVRKMFSMEPENQPQNHLKRKFTMDQSKSNEITSCSWDYI</sequence>
<proteinExistence type="predicted"/>
<comment type="caution">
    <text evidence="2">The sequence shown here is derived from an EMBL/GenBank/DDBJ whole genome shotgun (WGS) entry which is preliminary data.</text>
</comment>
<dbReference type="EMBL" id="WJQU01000002">
    <property type="protein sequence ID" value="KAJ6643734.1"/>
    <property type="molecule type" value="Genomic_DNA"/>
</dbReference>
<evidence type="ECO:0000256" key="1">
    <source>
        <dbReference type="SAM" id="MobiDB-lite"/>
    </source>
</evidence>
<dbReference type="Proteomes" id="UP001151699">
    <property type="component" value="Chromosome B"/>
</dbReference>
<name>A0A9Q0N6W4_9DIPT</name>
<accession>A0A9Q0N6W4</accession>
<feature type="region of interest" description="Disordered" evidence="1">
    <location>
        <begin position="172"/>
        <end position="250"/>
    </location>
</feature>
<organism evidence="2 3">
    <name type="scientific">Pseudolycoriella hygida</name>
    <dbReference type="NCBI Taxonomy" id="35572"/>
    <lineage>
        <taxon>Eukaryota</taxon>
        <taxon>Metazoa</taxon>
        <taxon>Ecdysozoa</taxon>
        <taxon>Arthropoda</taxon>
        <taxon>Hexapoda</taxon>
        <taxon>Insecta</taxon>
        <taxon>Pterygota</taxon>
        <taxon>Neoptera</taxon>
        <taxon>Endopterygota</taxon>
        <taxon>Diptera</taxon>
        <taxon>Nematocera</taxon>
        <taxon>Sciaroidea</taxon>
        <taxon>Sciaridae</taxon>
        <taxon>Pseudolycoriella</taxon>
    </lineage>
</organism>
<feature type="compositionally biased region" description="Low complexity" evidence="1">
    <location>
        <begin position="172"/>
        <end position="183"/>
    </location>
</feature>
<reference evidence="2" key="1">
    <citation type="submission" date="2022-07" db="EMBL/GenBank/DDBJ databases">
        <authorList>
            <person name="Trinca V."/>
            <person name="Uliana J.V.C."/>
            <person name="Torres T.T."/>
            <person name="Ward R.J."/>
            <person name="Monesi N."/>
        </authorList>
    </citation>
    <scope>NUCLEOTIDE SEQUENCE</scope>
    <source>
        <strain evidence="2">HSMRA1968</strain>
        <tissue evidence="2">Whole embryos</tissue>
    </source>
</reference>
<gene>
    <name evidence="2" type="ORF">Bhyg_08699</name>
</gene>
<protein>
    <submittedName>
        <fullName evidence="2">Uncharacterized protein</fullName>
    </submittedName>
</protein>
<feature type="compositionally biased region" description="Low complexity" evidence="1">
    <location>
        <begin position="197"/>
        <end position="210"/>
    </location>
</feature>